<protein>
    <submittedName>
        <fullName evidence="2">Uncharacterized protein</fullName>
    </submittedName>
</protein>
<proteinExistence type="predicted"/>
<comment type="caution">
    <text evidence="2">The sequence shown here is derived from an EMBL/GenBank/DDBJ whole genome shotgun (WGS) entry which is preliminary data.</text>
</comment>
<reference evidence="2 3" key="1">
    <citation type="journal article" date="2018" name="BMC Genomics">
        <title>Comparative genome analyses reveal sequence features reflecting distinct modes of host-adaptation between dicot and monocot powdery mildew.</title>
        <authorList>
            <person name="Wu Y."/>
            <person name="Ma X."/>
            <person name="Pan Z."/>
            <person name="Kale S.D."/>
            <person name="Song Y."/>
            <person name="King H."/>
            <person name="Zhang Q."/>
            <person name="Presley C."/>
            <person name="Deng X."/>
            <person name="Wei C.I."/>
            <person name="Xiao S."/>
        </authorList>
    </citation>
    <scope>NUCLEOTIDE SEQUENCE [LARGE SCALE GENOMIC DNA]</scope>
    <source>
        <strain evidence="2">UMSG1</strain>
    </source>
</reference>
<gene>
    <name evidence="2" type="ORF">GcM1_184017</name>
</gene>
<name>A0A420J3F8_9PEZI</name>
<dbReference type="AlphaFoldDB" id="A0A420J3F8"/>
<feature type="compositionally biased region" description="Basic and acidic residues" evidence="1">
    <location>
        <begin position="1"/>
        <end position="13"/>
    </location>
</feature>
<feature type="region of interest" description="Disordered" evidence="1">
    <location>
        <begin position="1"/>
        <end position="35"/>
    </location>
</feature>
<evidence type="ECO:0000256" key="1">
    <source>
        <dbReference type="SAM" id="MobiDB-lite"/>
    </source>
</evidence>
<dbReference type="EMBL" id="MCBS01018405">
    <property type="protein sequence ID" value="RKF81330.1"/>
    <property type="molecule type" value="Genomic_DNA"/>
</dbReference>
<organism evidence="2 3">
    <name type="scientific">Golovinomyces cichoracearum</name>
    <dbReference type="NCBI Taxonomy" id="62708"/>
    <lineage>
        <taxon>Eukaryota</taxon>
        <taxon>Fungi</taxon>
        <taxon>Dikarya</taxon>
        <taxon>Ascomycota</taxon>
        <taxon>Pezizomycotina</taxon>
        <taxon>Leotiomycetes</taxon>
        <taxon>Erysiphales</taxon>
        <taxon>Erysiphaceae</taxon>
        <taxon>Golovinomyces</taxon>
    </lineage>
</organism>
<evidence type="ECO:0000313" key="3">
    <source>
        <dbReference type="Proteomes" id="UP000285326"/>
    </source>
</evidence>
<dbReference type="Proteomes" id="UP000285326">
    <property type="component" value="Unassembled WGS sequence"/>
</dbReference>
<accession>A0A420J3F8</accession>
<sequence length="262" mass="30238">MSRRDISKSDREVIAQGSIKGNYGSVSGEGEVDTTEELKRSDLIDSLRAHPPSIKGKEAVRFKDERNAEALAIDSEAEETLKNKEKELEEECRNDCWELAENNAKRCSQRTISRWNELSFKLHRDLHLEGSRDWGAHRNNVMYALQVIGYTPSLKLFELDKLKLGSMIRRTVEDGPRRIIENFSYGELMMRRLGQSYCQTGAIQRENFFSTLLELKYDDGNPLDYVTNFRRAVRDVRSTKLELQDAIVIILFKLSVKDNVEN</sequence>
<evidence type="ECO:0000313" key="2">
    <source>
        <dbReference type="EMBL" id="RKF81330.1"/>
    </source>
</evidence>